<evidence type="ECO:0000313" key="1">
    <source>
        <dbReference type="EMBL" id="KAG1804545.1"/>
    </source>
</evidence>
<gene>
    <name evidence="1" type="ORF">BJ212DRAFT_1393659</name>
</gene>
<evidence type="ECO:0000313" key="2">
    <source>
        <dbReference type="Proteomes" id="UP000807769"/>
    </source>
</evidence>
<keyword evidence="2" id="KW-1185">Reference proteome</keyword>
<dbReference type="OrthoDB" id="6513042at2759"/>
<name>A0A9P7DVU4_9AGAM</name>
<reference evidence="1" key="1">
    <citation type="journal article" date="2020" name="New Phytol.">
        <title>Comparative genomics reveals dynamic genome evolution in host specialist ectomycorrhizal fungi.</title>
        <authorList>
            <person name="Lofgren L.A."/>
            <person name="Nguyen N.H."/>
            <person name="Vilgalys R."/>
            <person name="Ruytinx J."/>
            <person name="Liao H.L."/>
            <person name="Branco S."/>
            <person name="Kuo A."/>
            <person name="LaButti K."/>
            <person name="Lipzen A."/>
            <person name="Andreopoulos W."/>
            <person name="Pangilinan J."/>
            <person name="Riley R."/>
            <person name="Hundley H."/>
            <person name="Na H."/>
            <person name="Barry K."/>
            <person name="Grigoriev I.V."/>
            <person name="Stajich J.E."/>
            <person name="Kennedy P.G."/>
        </authorList>
    </citation>
    <scope>NUCLEOTIDE SEQUENCE</scope>
    <source>
        <strain evidence="1">MN1</strain>
    </source>
</reference>
<protein>
    <submittedName>
        <fullName evidence="1">Uncharacterized protein</fullName>
    </submittedName>
</protein>
<sequence length="60" mass="6761">MPPQIGSFISEAVYDDLLESNPLHPVTTERMACHFINIPSQEQRHGTSWKVSHLNSVARS</sequence>
<comment type="caution">
    <text evidence="1">The sequence shown here is derived from an EMBL/GenBank/DDBJ whole genome shotgun (WGS) entry which is preliminary data.</text>
</comment>
<organism evidence="1 2">
    <name type="scientific">Suillus subaureus</name>
    <dbReference type="NCBI Taxonomy" id="48587"/>
    <lineage>
        <taxon>Eukaryota</taxon>
        <taxon>Fungi</taxon>
        <taxon>Dikarya</taxon>
        <taxon>Basidiomycota</taxon>
        <taxon>Agaricomycotina</taxon>
        <taxon>Agaricomycetes</taxon>
        <taxon>Agaricomycetidae</taxon>
        <taxon>Boletales</taxon>
        <taxon>Suillineae</taxon>
        <taxon>Suillaceae</taxon>
        <taxon>Suillus</taxon>
    </lineage>
</organism>
<dbReference type="AlphaFoldDB" id="A0A9P7DVU4"/>
<accession>A0A9P7DVU4</accession>
<dbReference type="RefSeq" id="XP_041187025.1">
    <property type="nucleotide sequence ID" value="XM_041337124.1"/>
</dbReference>
<dbReference type="EMBL" id="JABBWG010000057">
    <property type="protein sequence ID" value="KAG1804545.1"/>
    <property type="molecule type" value="Genomic_DNA"/>
</dbReference>
<dbReference type="Proteomes" id="UP000807769">
    <property type="component" value="Unassembled WGS sequence"/>
</dbReference>
<proteinExistence type="predicted"/>
<dbReference type="GeneID" id="64631140"/>